<dbReference type="Proteomes" id="UP000305836">
    <property type="component" value="Unassembled WGS sequence"/>
</dbReference>
<comment type="caution">
    <text evidence="7">The sequence shown here is derived from an EMBL/GenBank/DDBJ whole genome shotgun (WGS) entry which is preliminary data.</text>
</comment>
<gene>
    <name evidence="7" type="ORF">FDA38_19385</name>
</gene>
<organism evidence="7 8">
    <name type="scientific">Kribbella jiaozuonensis</name>
    <dbReference type="NCBI Taxonomy" id="2575441"/>
    <lineage>
        <taxon>Bacteria</taxon>
        <taxon>Bacillati</taxon>
        <taxon>Actinomycetota</taxon>
        <taxon>Actinomycetes</taxon>
        <taxon>Propionibacteriales</taxon>
        <taxon>Kribbellaceae</taxon>
        <taxon>Kribbella</taxon>
    </lineage>
</organism>
<dbReference type="PANTHER" id="PTHR43353:SF5">
    <property type="entry name" value="SUCCINATE-SEMIALDEHYDE DEHYDROGENASE, MITOCHONDRIAL"/>
    <property type="match status" value="1"/>
</dbReference>
<dbReference type="InterPro" id="IPR016162">
    <property type="entry name" value="Ald_DH_N"/>
</dbReference>
<dbReference type="Pfam" id="PF00171">
    <property type="entry name" value="Aldedh"/>
    <property type="match status" value="1"/>
</dbReference>
<evidence type="ECO:0000256" key="3">
    <source>
        <dbReference type="PROSITE-ProRule" id="PRU10007"/>
    </source>
</evidence>
<dbReference type="EMBL" id="SZPZ01000002">
    <property type="protein sequence ID" value="TKK80472.1"/>
    <property type="molecule type" value="Genomic_DNA"/>
</dbReference>
<evidence type="ECO:0000256" key="1">
    <source>
        <dbReference type="ARBA" id="ARBA00009986"/>
    </source>
</evidence>
<evidence type="ECO:0000313" key="7">
    <source>
        <dbReference type="EMBL" id="TKK80472.1"/>
    </source>
</evidence>
<dbReference type="InterPro" id="IPR016163">
    <property type="entry name" value="Ald_DH_C"/>
</dbReference>
<feature type="domain" description="Aldehyde dehydrogenase" evidence="6">
    <location>
        <begin position="40"/>
        <end position="497"/>
    </location>
</feature>
<sequence>MSTRCSRSLAPRTPATEPTRSDTRSHLMTSPHDLFIDGQWRPASDGRRFAVHDPADGSELAQFAAATEADCLAAVDAAADALAGWSATPPRQRSELLRATFEVLTEEREQLAALITAENGKAYADAIGEATYATEFFRWFAEEAVRIGGDFRLSPSGDKTIVVRRDPIGVSILVTPWNFPAAMATRKIAPALAAGCSVVLKPASQTPLTAAYVVDVLRRVGVPPGVVNLVTPVPAGPAVSAMLHHPAVRKLSFTGSTEVGRVLLHEAADQVVSSSMELGGNAPFVVLPGADVDAAVEGAMVAKMRNGGSACTAANRFYVHDSLLDEFSTRMTAAMKAITMGPGADHANELGALVSPEERDKVAGLVDRAVAEGANLTLGGDAAQGGAFYPPTVLTDVKHGSEINQTEIFGPVTAIVGFSDVDEAVEMANDTIYGLISYVYGDPAQALAVAQRIDSGMVAVNRGVLSDPAAPFGGTKQSGLGREGSSEGILEFLEEKYIGIEV</sequence>
<dbReference type="SUPFAM" id="SSF53720">
    <property type="entry name" value="ALDH-like"/>
    <property type="match status" value="1"/>
</dbReference>
<reference evidence="7 8" key="1">
    <citation type="submission" date="2019-04" db="EMBL/GenBank/DDBJ databases">
        <title>Kribbella sp. NEAU-THZ 27 nov., a novel actinomycete isolated from soil.</title>
        <authorList>
            <person name="Duan L."/>
        </authorList>
    </citation>
    <scope>NUCLEOTIDE SEQUENCE [LARGE SCALE GENOMIC DNA]</scope>
    <source>
        <strain evidence="8">NEAU-THZ27</strain>
    </source>
</reference>
<dbReference type="GO" id="GO:0004777">
    <property type="term" value="F:succinate-semialdehyde dehydrogenase (NAD+) activity"/>
    <property type="evidence" value="ECO:0007669"/>
    <property type="project" value="TreeGrafter"/>
</dbReference>
<comment type="similarity">
    <text evidence="1 4">Belongs to the aldehyde dehydrogenase family.</text>
</comment>
<feature type="region of interest" description="Disordered" evidence="5">
    <location>
        <begin position="1"/>
        <end position="29"/>
    </location>
</feature>
<evidence type="ECO:0000256" key="4">
    <source>
        <dbReference type="RuleBase" id="RU003345"/>
    </source>
</evidence>
<dbReference type="InterPro" id="IPR015590">
    <property type="entry name" value="Aldehyde_DH_dom"/>
</dbReference>
<dbReference type="GO" id="GO:0009450">
    <property type="term" value="P:gamma-aminobutyric acid catabolic process"/>
    <property type="evidence" value="ECO:0007669"/>
    <property type="project" value="TreeGrafter"/>
</dbReference>
<evidence type="ECO:0000259" key="6">
    <source>
        <dbReference type="Pfam" id="PF00171"/>
    </source>
</evidence>
<dbReference type="Gene3D" id="3.40.309.10">
    <property type="entry name" value="Aldehyde Dehydrogenase, Chain A, domain 2"/>
    <property type="match status" value="1"/>
</dbReference>
<protein>
    <submittedName>
        <fullName evidence="7">NAD-dependent succinate-semialdehyde dehydrogenase</fullName>
    </submittedName>
</protein>
<dbReference type="AlphaFoldDB" id="A0A4U3LXC8"/>
<name>A0A4U3LXC8_9ACTN</name>
<dbReference type="InterPro" id="IPR029510">
    <property type="entry name" value="Ald_DH_CS_GLU"/>
</dbReference>
<dbReference type="OrthoDB" id="6882680at2"/>
<dbReference type="PANTHER" id="PTHR43353">
    <property type="entry name" value="SUCCINATE-SEMIALDEHYDE DEHYDROGENASE, MITOCHONDRIAL"/>
    <property type="match status" value="1"/>
</dbReference>
<keyword evidence="2 4" id="KW-0560">Oxidoreductase</keyword>
<proteinExistence type="inferred from homology"/>
<dbReference type="FunFam" id="3.40.309.10:FF:000009">
    <property type="entry name" value="Aldehyde dehydrogenase A"/>
    <property type="match status" value="1"/>
</dbReference>
<evidence type="ECO:0000256" key="5">
    <source>
        <dbReference type="SAM" id="MobiDB-lite"/>
    </source>
</evidence>
<evidence type="ECO:0000313" key="8">
    <source>
        <dbReference type="Proteomes" id="UP000305836"/>
    </source>
</evidence>
<feature type="active site" evidence="3">
    <location>
        <position position="277"/>
    </location>
</feature>
<dbReference type="InterPro" id="IPR016161">
    <property type="entry name" value="Ald_DH/histidinol_DH"/>
</dbReference>
<dbReference type="PROSITE" id="PS00687">
    <property type="entry name" value="ALDEHYDE_DEHYDR_GLU"/>
    <property type="match status" value="1"/>
</dbReference>
<keyword evidence="8" id="KW-1185">Reference proteome</keyword>
<dbReference type="InterPro" id="IPR050740">
    <property type="entry name" value="Aldehyde_DH_Superfamily"/>
</dbReference>
<dbReference type="Gene3D" id="3.40.605.10">
    <property type="entry name" value="Aldehyde Dehydrogenase, Chain A, domain 1"/>
    <property type="match status" value="1"/>
</dbReference>
<dbReference type="FunFam" id="3.40.605.10:FF:000007">
    <property type="entry name" value="NAD/NADP-dependent betaine aldehyde dehydrogenase"/>
    <property type="match status" value="1"/>
</dbReference>
<accession>A0A4U3LXC8</accession>
<evidence type="ECO:0000256" key="2">
    <source>
        <dbReference type="ARBA" id="ARBA00023002"/>
    </source>
</evidence>
<dbReference type="CDD" id="cd07103">
    <property type="entry name" value="ALDH_F5_SSADH_GabD"/>
    <property type="match status" value="1"/>
</dbReference>